<evidence type="ECO:0000313" key="1">
    <source>
        <dbReference type="EMBL" id="GBB90568.1"/>
    </source>
</evidence>
<dbReference type="AlphaFoldDB" id="A0A2Z6RDI3"/>
<reference evidence="1 2" key="1">
    <citation type="submission" date="2017-11" db="EMBL/GenBank/DDBJ databases">
        <title>The genome of Rhizophagus clarus HR1 reveals common genetic basis of auxotrophy among arbuscular mycorrhizal fungi.</title>
        <authorList>
            <person name="Kobayashi Y."/>
        </authorList>
    </citation>
    <scope>NUCLEOTIDE SEQUENCE [LARGE SCALE GENOMIC DNA]</scope>
    <source>
        <strain evidence="1 2">HR1</strain>
    </source>
</reference>
<name>A0A2Z6RDI3_9GLOM</name>
<comment type="caution">
    <text evidence="1">The sequence shown here is derived from an EMBL/GenBank/DDBJ whole genome shotgun (WGS) entry which is preliminary data.</text>
</comment>
<dbReference type="EMBL" id="BEXD01000843">
    <property type="protein sequence ID" value="GBB90568.1"/>
    <property type="molecule type" value="Genomic_DNA"/>
</dbReference>
<dbReference type="SUPFAM" id="SSF56219">
    <property type="entry name" value="DNase I-like"/>
    <property type="match status" value="1"/>
</dbReference>
<dbReference type="InterPro" id="IPR036691">
    <property type="entry name" value="Endo/exonu/phosph_ase_sf"/>
</dbReference>
<evidence type="ECO:0000313" key="2">
    <source>
        <dbReference type="Proteomes" id="UP000247702"/>
    </source>
</evidence>
<sequence length="239" mass="28280">MMSQQTIISPSTDGIMDIKNTFKILTLNISGLNTTIKQEHLINFMNINDIKILGVTEMKLKINTRQYLYKNHKDYKACFKDTNSLFHKNPLPIWHRQDFKSHIDFIWVNYEIISDLIYASTNKPHIVSTDYSVVTAYFSYDDSIFKNKAVAIAKRYNTYTIINYKVITQDEWKAFTEQMEELCPIEESTYLSDSRSLNQLWNEIKSIFKQAFTKLPHKKDNPFLKQLPESIVYFKKKMR</sequence>
<dbReference type="Proteomes" id="UP000247702">
    <property type="component" value="Unassembled WGS sequence"/>
</dbReference>
<dbReference type="Gene3D" id="3.60.10.10">
    <property type="entry name" value="Endonuclease/exonuclease/phosphatase"/>
    <property type="match status" value="1"/>
</dbReference>
<keyword evidence="2" id="KW-1185">Reference proteome</keyword>
<proteinExistence type="predicted"/>
<evidence type="ECO:0008006" key="3">
    <source>
        <dbReference type="Google" id="ProtNLM"/>
    </source>
</evidence>
<organism evidence="1 2">
    <name type="scientific">Rhizophagus clarus</name>
    <dbReference type="NCBI Taxonomy" id="94130"/>
    <lineage>
        <taxon>Eukaryota</taxon>
        <taxon>Fungi</taxon>
        <taxon>Fungi incertae sedis</taxon>
        <taxon>Mucoromycota</taxon>
        <taxon>Glomeromycotina</taxon>
        <taxon>Glomeromycetes</taxon>
        <taxon>Glomerales</taxon>
        <taxon>Glomeraceae</taxon>
        <taxon>Rhizophagus</taxon>
    </lineage>
</organism>
<accession>A0A2Z6RDI3</accession>
<protein>
    <recommendedName>
        <fullName evidence="3">Endonuclease/exonuclease/phosphatase domain-containing protein</fullName>
    </recommendedName>
</protein>
<gene>
    <name evidence="1" type="ORF">RclHR1_17570005</name>
</gene>